<reference evidence="1 2" key="1">
    <citation type="submission" date="2019-07" db="EMBL/GenBank/DDBJ databases">
        <title>Whole genome shotgun sequence of Skermanella aerolata NBRC 106429.</title>
        <authorList>
            <person name="Hosoyama A."/>
            <person name="Uohara A."/>
            <person name="Ohji S."/>
            <person name="Ichikawa N."/>
        </authorList>
    </citation>
    <scope>NUCLEOTIDE SEQUENCE [LARGE SCALE GENOMIC DNA]</scope>
    <source>
        <strain evidence="1 2">NBRC 106429</strain>
    </source>
</reference>
<proteinExistence type="predicted"/>
<evidence type="ECO:0000313" key="1">
    <source>
        <dbReference type="EMBL" id="GEO35923.1"/>
    </source>
</evidence>
<dbReference type="PANTHER" id="PTHR39337:SF1">
    <property type="entry name" value="BLR5642 PROTEIN"/>
    <property type="match status" value="1"/>
</dbReference>
<dbReference type="Pfam" id="PF04343">
    <property type="entry name" value="DUF488"/>
    <property type="match status" value="1"/>
</dbReference>
<dbReference type="AlphaFoldDB" id="A0A512DHH8"/>
<dbReference type="Proteomes" id="UP000321523">
    <property type="component" value="Unassembled WGS sequence"/>
</dbReference>
<evidence type="ECO:0008006" key="3">
    <source>
        <dbReference type="Google" id="ProtNLM"/>
    </source>
</evidence>
<dbReference type="RefSeq" id="WP_044431322.1">
    <property type="nucleotide sequence ID" value="NZ_BJYZ01000001.1"/>
</dbReference>
<sequence length="153" mass="17013">MAESHKIWTIGYERASSDAVLTALKDAGVEVLMDVRDLPLSRRAGFSKSTLRASLEAVGIEYVHLKGLGTPKEGRLAARRGDMRLFWSIVDQRMATPEAEFDLLRAVEIARGKRSALLCFEADPHVCHRQRVANDLSKRFGFGIEHIHPTTAA</sequence>
<dbReference type="PANTHER" id="PTHR39337">
    <property type="entry name" value="BLR5642 PROTEIN"/>
    <property type="match status" value="1"/>
</dbReference>
<dbReference type="PIRSF" id="PIRSF024492">
    <property type="entry name" value="UCP024492"/>
    <property type="match status" value="1"/>
</dbReference>
<protein>
    <recommendedName>
        <fullName evidence="3">DUF488 domain-containing protein</fullName>
    </recommendedName>
</protein>
<name>A0A512DHH8_9PROT</name>
<accession>A0A512DHH8</accession>
<evidence type="ECO:0000313" key="2">
    <source>
        <dbReference type="Proteomes" id="UP000321523"/>
    </source>
</evidence>
<dbReference type="InterPro" id="IPR007438">
    <property type="entry name" value="DUF488"/>
</dbReference>
<organism evidence="1 2">
    <name type="scientific">Skermanella aerolata</name>
    <dbReference type="NCBI Taxonomy" id="393310"/>
    <lineage>
        <taxon>Bacteria</taxon>
        <taxon>Pseudomonadati</taxon>
        <taxon>Pseudomonadota</taxon>
        <taxon>Alphaproteobacteria</taxon>
        <taxon>Rhodospirillales</taxon>
        <taxon>Azospirillaceae</taxon>
        <taxon>Skermanella</taxon>
    </lineage>
</organism>
<comment type="caution">
    <text evidence="1">The sequence shown here is derived from an EMBL/GenBank/DDBJ whole genome shotgun (WGS) entry which is preliminary data.</text>
</comment>
<dbReference type="InterPro" id="IPR014519">
    <property type="entry name" value="UCP024492"/>
</dbReference>
<dbReference type="EMBL" id="BJYZ01000001">
    <property type="protein sequence ID" value="GEO35923.1"/>
    <property type="molecule type" value="Genomic_DNA"/>
</dbReference>
<keyword evidence="2" id="KW-1185">Reference proteome</keyword>
<dbReference type="OrthoDB" id="9810084at2"/>
<gene>
    <name evidence="1" type="ORF">SAE02_00710</name>
</gene>